<evidence type="ECO:0000313" key="3">
    <source>
        <dbReference type="Proteomes" id="UP000199113"/>
    </source>
</evidence>
<reference evidence="1 4" key="2">
    <citation type="submission" date="2017-12" db="EMBL/GenBank/DDBJ databases">
        <title>Pharmacopeia of the Arctic Ocean.</title>
        <authorList>
            <person name="Collins E."/>
            <person name="Ducluzeau A.-L."/>
        </authorList>
    </citation>
    <scope>NUCLEOTIDE SEQUENCE [LARGE SCALE GENOMIC DNA]</scope>
    <source>
        <strain evidence="1 4">DSM 23325</strain>
    </source>
</reference>
<proteinExistence type="predicted"/>
<accession>A0A1I1B0H3</accession>
<dbReference type="Proteomes" id="UP000199113">
    <property type="component" value="Unassembled WGS sequence"/>
</dbReference>
<dbReference type="EMBL" id="FOKC01000011">
    <property type="protein sequence ID" value="SFB42120.1"/>
    <property type="molecule type" value="Genomic_DNA"/>
</dbReference>
<organism evidence="2 3">
    <name type="scientific">Nocardioides alpinus</name>
    <dbReference type="NCBI Taxonomy" id="748909"/>
    <lineage>
        <taxon>Bacteria</taxon>
        <taxon>Bacillati</taxon>
        <taxon>Actinomycetota</taxon>
        <taxon>Actinomycetes</taxon>
        <taxon>Propionibacteriales</taxon>
        <taxon>Nocardioidaceae</taxon>
        <taxon>Nocardioides</taxon>
    </lineage>
</organism>
<evidence type="ECO:0000313" key="2">
    <source>
        <dbReference type="EMBL" id="SFB42120.1"/>
    </source>
</evidence>
<name>A0A1I1B0H3_9ACTN</name>
<sequence>MAKVMIRVDDEVSDELLSAFPHLVSSVSHVQTTLTGTVVDQEELQGVINYLASMGVTIVDVLTIPE</sequence>
<dbReference type="STRING" id="748909.SAMN05192575_11153"/>
<protein>
    <submittedName>
        <fullName evidence="2">Uncharacterized protein</fullName>
    </submittedName>
</protein>
<gene>
    <name evidence="1" type="ORF">CXG46_10725</name>
    <name evidence="2" type="ORF">SAMN05192575_11153</name>
</gene>
<dbReference type="AlphaFoldDB" id="A0A1I1B0H3"/>
<dbReference type="EMBL" id="PJBV01000016">
    <property type="protein sequence ID" value="PKH40929.1"/>
    <property type="molecule type" value="Genomic_DNA"/>
</dbReference>
<evidence type="ECO:0000313" key="1">
    <source>
        <dbReference type="EMBL" id="PKH40929.1"/>
    </source>
</evidence>
<dbReference type="Proteomes" id="UP000233565">
    <property type="component" value="Unassembled WGS sequence"/>
</dbReference>
<keyword evidence="4" id="KW-1185">Reference proteome</keyword>
<reference evidence="2" key="1">
    <citation type="submission" date="2016-10" db="EMBL/GenBank/DDBJ databases">
        <authorList>
            <person name="de Groot N.N."/>
        </authorList>
    </citation>
    <scope>NUCLEOTIDE SEQUENCE [LARGE SCALE GENOMIC DNA]</scope>
    <source>
        <strain evidence="2">CGMCC 1.10697</strain>
    </source>
</reference>
<evidence type="ECO:0000313" key="4">
    <source>
        <dbReference type="Proteomes" id="UP000233565"/>
    </source>
</evidence>